<evidence type="ECO:0000313" key="8">
    <source>
        <dbReference type="Proteomes" id="UP000653002"/>
    </source>
</evidence>
<evidence type="ECO:0000256" key="2">
    <source>
        <dbReference type="ARBA" id="ARBA00022723"/>
    </source>
</evidence>
<feature type="domain" description="Iron-binding zinc finger CDGSH type" evidence="6">
    <location>
        <begin position="1"/>
        <end position="24"/>
    </location>
</feature>
<dbReference type="Gene3D" id="3.40.5.90">
    <property type="entry name" value="CDGSH iron-sulfur domain, mitoNEET-type"/>
    <property type="match status" value="1"/>
</dbReference>
<evidence type="ECO:0000256" key="3">
    <source>
        <dbReference type="ARBA" id="ARBA00023004"/>
    </source>
</evidence>
<comment type="caution">
    <text evidence="7">The sequence shown here is derived from an EMBL/GenBank/DDBJ whole genome shotgun (WGS) entry which is preliminary data.</text>
</comment>
<evidence type="ECO:0000313" key="7">
    <source>
        <dbReference type="EMBL" id="MBD4335932.1"/>
    </source>
</evidence>
<reference evidence="7" key="1">
    <citation type="submission" date="2020-01" db="EMBL/GenBank/DDBJ databases">
        <authorList>
            <person name="Richard D."/>
        </authorList>
    </citation>
    <scope>NUCLEOTIDE SEQUENCE</scope>
    <source>
        <strain evidence="7">JP541</strain>
    </source>
</reference>
<dbReference type="InterPro" id="IPR018967">
    <property type="entry name" value="FeS-contain_CDGSH-typ"/>
</dbReference>
<dbReference type="GO" id="GO:0005737">
    <property type="term" value="C:cytoplasm"/>
    <property type="evidence" value="ECO:0007669"/>
    <property type="project" value="UniProtKB-ARBA"/>
</dbReference>
<evidence type="ECO:0000256" key="5">
    <source>
        <dbReference type="SAM" id="MobiDB-lite"/>
    </source>
</evidence>
<accession>A0A8I0H599</accession>
<protein>
    <submittedName>
        <fullName evidence="7">CDGSH iron-sulfur domain-containing protein</fullName>
    </submittedName>
</protein>
<keyword evidence="2" id="KW-0479">Metal-binding</keyword>
<feature type="region of interest" description="Disordered" evidence="5">
    <location>
        <begin position="26"/>
        <end position="48"/>
    </location>
</feature>
<keyword evidence="1" id="KW-0001">2Fe-2S</keyword>
<dbReference type="SMART" id="SM00704">
    <property type="entry name" value="ZnF_CDGSH"/>
    <property type="match status" value="1"/>
</dbReference>
<dbReference type="GO" id="GO:0046872">
    <property type="term" value="F:metal ion binding"/>
    <property type="evidence" value="ECO:0007669"/>
    <property type="project" value="UniProtKB-KW"/>
</dbReference>
<name>A0A8I0H599_XANCI</name>
<keyword evidence="4" id="KW-0411">Iron-sulfur</keyword>
<dbReference type="InterPro" id="IPR042216">
    <property type="entry name" value="MitoNEET_CISD"/>
</dbReference>
<keyword evidence="3" id="KW-0408">Iron</keyword>
<dbReference type="EMBL" id="JAABFR010000508">
    <property type="protein sequence ID" value="MBD4335932.1"/>
    <property type="molecule type" value="Genomic_DNA"/>
</dbReference>
<proteinExistence type="predicted"/>
<dbReference type="Pfam" id="PF09360">
    <property type="entry name" value="zf-CDGSH"/>
    <property type="match status" value="1"/>
</dbReference>
<sequence length="48" mass="5162">VLCRCGHSRNKPYCDGAHAAVKWKDGLEGTPNGETLPRSVASAKIETH</sequence>
<dbReference type="AlphaFoldDB" id="A0A8I0H599"/>
<gene>
    <name evidence="7" type="ORF">GUH15_07655</name>
</gene>
<dbReference type="Proteomes" id="UP000653002">
    <property type="component" value="Unassembled WGS sequence"/>
</dbReference>
<dbReference type="GO" id="GO:0051537">
    <property type="term" value="F:2 iron, 2 sulfur cluster binding"/>
    <property type="evidence" value="ECO:0007669"/>
    <property type="project" value="UniProtKB-KW"/>
</dbReference>
<evidence type="ECO:0000256" key="1">
    <source>
        <dbReference type="ARBA" id="ARBA00022714"/>
    </source>
</evidence>
<feature type="non-terminal residue" evidence="7">
    <location>
        <position position="1"/>
    </location>
</feature>
<evidence type="ECO:0000259" key="6">
    <source>
        <dbReference type="SMART" id="SM00704"/>
    </source>
</evidence>
<evidence type="ECO:0000256" key="4">
    <source>
        <dbReference type="ARBA" id="ARBA00023014"/>
    </source>
</evidence>
<organism evidence="7 8">
    <name type="scientific">Xanthomonas citri pv. citri</name>
    <dbReference type="NCBI Taxonomy" id="611301"/>
    <lineage>
        <taxon>Bacteria</taxon>
        <taxon>Pseudomonadati</taxon>
        <taxon>Pseudomonadota</taxon>
        <taxon>Gammaproteobacteria</taxon>
        <taxon>Lysobacterales</taxon>
        <taxon>Lysobacteraceae</taxon>
        <taxon>Xanthomonas</taxon>
    </lineage>
</organism>